<dbReference type="AlphaFoldDB" id="K7EKU4"/>
<keyword evidence="11 12" id="KW-1267">Proteomics identification</keyword>
<reference evidence="9 10" key="3">
    <citation type="journal article" date="2006" name="Nature">
        <title>The DNA sequence and biological annotation of human chromosome 1.</title>
        <authorList>
            <person name="Gregory S.G."/>
            <person name="Barlow K.F."/>
            <person name="McLay K.E."/>
            <person name="Kaul R."/>
            <person name="Swarbreck D."/>
            <person name="Dunham A."/>
            <person name="Scott C.E."/>
            <person name="Howe K.L."/>
            <person name="Woodfine K."/>
            <person name="Spencer C.C."/>
            <person name="Jones M.C."/>
            <person name="Gillson C."/>
            <person name="Searle S."/>
            <person name="Zhou Y."/>
            <person name="Kokocinski F."/>
            <person name="McDonald L."/>
            <person name="Evans R."/>
            <person name="Phillips K."/>
            <person name="Atkinson A."/>
            <person name="Cooper R."/>
            <person name="Jones C."/>
            <person name="Hall R.E."/>
            <person name="Andrews T.D."/>
            <person name="Lloyd C."/>
            <person name="Ainscough R."/>
            <person name="Almeida J.P."/>
            <person name="Ambrose K.D."/>
            <person name="Anderson F."/>
            <person name="Andrew R.W."/>
            <person name="Ashwell R.I."/>
            <person name="Aubin K."/>
            <person name="Babbage A.K."/>
            <person name="Bagguley C.L."/>
            <person name="Bailey J."/>
            <person name="Beasley H."/>
            <person name="Bethel G."/>
            <person name="Bird C.P."/>
            <person name="Bray-Allen S."/>
            <person name="Brown J.Y."/>
            <person name="Brown A.J."/>
            <person name="Buckley D."/>
            <person name="Burton J."/>
            <person name="Bye J."/>
            <person name="Carder C."/>
            <person name="Chapman J.C."/>
            <person name="Clark S.Y."/>
            <person name="Clarke G."/>
            <person name="Clee C."/>
            <person name="Cobley V."/>
            <person name="Collier R.E."/>
            <person name="Corby N."/>
            <person name="Coville G.J."/>
            <person name="Davies J."/>
            <person name="Deadman R."/>
            <person name="Dunn M."/>
            <person name="Earthrowl M."/>
            <person name="Ellington A.G."/>
            <person name="Errington H."/>
            <person name="Frankish A."/>
            <person name="Frankland J."/>
            <person name="French L."/>
            <person name="Garner P."/>
            <person name="Garnett J."/>
            <person name="Gay L."/>
            <person name="Ghori M.R."/>
            <person name="Gibson R."/>
            <person name="Gilby L.M."/>
            <person name="Gillett W."/>
            <person name="Glithero R.J."/>
            <person name="Grafham D.V."/>
            <person name="Griffiths C."/>
            <person name="Griffiths-Jones S."/>
            <person name="Grocock R."/>
            <person name="Hammond S."/>
            <person name="Harrison E.S."/>
            <person name="Hart E."/>
            <person name="Haugen E."/>
            <person name="Heath P.D."/>
            <person name="Holmes S."/>
            <person name="Holt K."/>
            <person name="Howden P.J."/>
            <person name="Hunt A.R."/>
            <person name="Hunt S.E."/>
            <person name="Hunter G."/>
            <person name="Isherwood J."/>
            <person name="James R."/>
            <person name="Johnson C."/>
            <person name="Johnson D."/>
            <person name="Joy A."/>
            <person name="Kay M."/>
            <person name="Kershaw J.K."/>
            <person name="Kibukawa M."/>
            <person name="Kimberley A.M."/>
            <person name="King A."/>
            <person name="Knights A.J."/>
            <person name="Lad H."/>
            <person name="Laird G."/>
            <person name="Lawlor S."/>
            <person name="Leongamornlert D.A."/>
            <person name="Lloyd D.M."/>
            <person name="Loveland J."/>
            <person name="Lovell J."/>
            <person name="Lush M.J."/>
            <person name="Lyne R."/>
            <person name="Martin S."/>
            <person name="Mashreghi-Mohammadi M."/>
            <person name="Matthews L."/>
            <person name="Matthews N.S."/>
            <person name="McLaren S."/>
            <person name="Milne S."/>
            <person name="Mistry S."/>
            <person name="Moore M.J."/>
            <person name="Nickerson T."/>
            <person name="O'Dell C.N."/>
            <person name="Oliver K."/>
            <person name="Palmeiri A."/>
            <person name="Palmer S.A."/>
            <person name="Parker A."/>
            <person name="Patel D."/>
            <person name="Pearce A.V."/>
            <person name="Peck A.I."/>
            <person name="Pelan S."/>
            <person name="Phelps K."/>
            <person name="Phillimore B.J."/>
            <person name="Plumb R."/>
            <person name="Rajan J."/>
            <person name="Raymond C."/>
            <person name="Rouse G."/>
            <person name="Saenphimmachak C."/>
            <person name="Sehra H.K."/>
            <person name="Sheridan E."/>
            <person name="Shownkeen R."/>
            <person name="Sims S."/>
            <person name="Skuce C.D."/>
            <person name="Smith M."/>
            <person name="Steward C."/>
            <person name="Subramanian S."/>
            <person name="Sycamore N."/>
            <person name="Tracey A."/>
            <person name="Tromans A."/>
            <person name="Van Helmond Z."/>
            <person name="Wall M."/>
            <person name="Wallis J.M."/>
            <person name="White S."/>
            <person name="Whitehead S.L."/>
            <person name="Wilkinson J.E."/>
            <person name="Willey D.L."/>
            <person name="Williams H."/>
            <person name="Wilming L."/>
            <person name="Wray P.W."/>
            <person name="Wu Z."/>
            <person name="Coulson A."/>
            <person name="Vaudin M."/>
            <person name="Sulston J.E."/>
            <person name="Durbin R."/>
            <person name="Hubbard T."/>
            <person name="Wooster R."/>
            <person name="Dunham I."/>
            <person name="Carter N.P."/>
            <person name="McVean G."/>
            <person name="Ross M.T."/>
            <person name="Harrow J."/>
            <person name="Olson M.V."/>
            <person name="Beck S."/>
            <person name="Rogers J."/>
            <person name="Bentley D.R."/>
            <person name="Banerjee R."/>
            <person name="Bryant S.P."/>
            <person name="Burford D.C."/>
            <person name="Burrill W.D."/>
            <person name="Clegg S.M."/>
            <person name="Dhami P."/>
            <person name="Dovey O."/>
            <person name="Faulkner L.M."/>
            <person name="Gribble S.M."/>
            <person name="Langford C.F."/>
            <person name="Pandian R.D."/>
            <person name="Porter K.M."/>
            <person name="Prigmore E."/>
        </authorList>
    </citation>
    <scope>NUCLEOTIDE SEQUENCE [LARGE SCALE GENOMIC DNA]</scope>
</reference>
<dbReference type="EMBL" id="AL035406">
    <property type="status" value="NOT_ANNOTATED_CDS"/>
    <property type="molecule type" value="Genomic_DNA"/>
</dbReference>
<dbReference type="Ensembl" id="ENST00000462676.3">
    <property type="protein sequence ID" value="ENSP00000465785.2"/>
    <property type="gene ID" value="ENSG00000069424.16"/>
</dbReference>
<dbReference type="OrthoDB" id="1720422at2759"/>
<dbReference type="PRINTS" id="PR01579">
    <property type="entry name" value="KCNAB2CHANEL"/>
</dbReference>
<dbReference type="SUPFAM" id="SSF51430">
    <property type="entry name" value="NAD(P)-linked oxidoreductase"/>
    <property type="match status" value="1"/>
</dbReference>
<reference evidence="9 10" key="1">
    <citation type="journal article" date="2001" name="Nature">
        <title>Initial sequencing and analysis of the human genome.</title>
        <authorList>
            <consortium name="International Human Genome Sequencing Consortium"/>
            <person name="Lander E.S."/>
            <person name="Linton L.M."/>
            <person name="Birren B."/>
            <person name="Nusbaum C."/>
            <person name="Zody M.C."/>
            <person name="Baldwin J."/>
            <person name="Devon K."/>
            <person name="Dewar K."/>
            <person name="Doyle M."/>
            <person name="FitzHugh W."/>
            <person name="Funke R."/>
            <person name="Gage D."/>
            <person name="Harris K."/>
            <person name="Heaford A."/>
            <person name="Howland J."/>
            <person name="Kann L."/>
            <person name="Lehoczky J."/>
            <person name="LeVine R."/>
            <person name="McEwan P."/>
            <person name="McKernan K."/>
            <person name="Meldrim J."/>
            <person name="Mesirov J.P."/>
            <person name="Miranda C."/>
            <person name="Morris W."/>
            <person name="Naylor J."/>
            <person name="Raymond C."/>
            <person name="Rosetti M."/>
            <person name="Santos R."/>
            <person name="Sheridan A."/>
            <person name="Sougnez C."/>
            <person name="Stange-Thomann N."/>
            <person name="Stojanovic N."/>
            <person name="Subramanian A."/>
            <person name="Wyman D."/>
            <person name="Rogers J."/>
            <person name="Sulston J."/>
            <person name="Ainscough R."/>
            <person name="Beck S."/>
            <person name="Bentley D."/>
            <person name="Burton J."/>
            <person name="Clee C."/>
            <person name="Carter N."/>
            <person name="Coulson A."/>
            <person name="Deadman R."/>
            <person name="Deloukas P."/>
            <person name="Dunham A."/>
            <person name="Dunham I."/>
            <person name="Durbin R."/>
            <person name="French L."/>
            <person name="Grafham D."/>
            <person name="Gregory S."/>
            <person name="Hubbard T."/>
            <person name="Humphray S."/>
            <person name="Hunt A."/>
            <person name="Jones M."/>
            <person name="Lloyd C."/>
            <person name="McMurray A."/>
            <person name="Matthews L."/>
            <person name="Mercer S."/>
            <person name="Milne S."/>
            <person name="Mullikin J.C."/>
            <person name="Mungall A."/>
            <person name="Plumb R."/>
            <person name="Ross M."/>
            <person name="Shownkeen R."/>
            <person name="Sims S."/>
            <person name="Waterston R.H."/>
            <person name="Wilson R.K."/>
            <person name="Hillier L.W."/>
            <person name="McPherson J.D."/>
            <person name="Marra M.A."/>
            <person name="Mardis E.R."/>
            <person name="Fulton L.A."/>
            <person name="Chinwalla A.T."/>
            <person name="Pepin K.H."/>
            <person name="Gish W.R."/>
            <person name="Chissoe S.L."/>
            <person name="Wendl M.C."/>
            <person name="Delehaunty K.D."/>
            <person name="Miner T.L."/>
            <person name="Delehaunty A."/>
            <person name="Kramer J.B."/>
            <person name="Cook L.L."/>
            <person name="Fulton R.S."/>
            <person name="Johnson D.L."/>
            <person name="Minx P.J."/>
            <person name="Clifton S.W."/>
            <person name="Hawkins T."/>
            <person name="Branscomb E."/>
            <person name="Predki P."/>
            <person name="Richardson P."/>
            <person name="Wenning S."/>
            <person name="Slezak T."/>
            <person name="Doggett N."/>
            <person name="Cheng J.F."/>
            <person name="Olsen A."/>
            <person name="Lucas S."/>
            <person name="Elkin C."/>
            <person name="Uberbacher E."/>
            <person name="Frazier M."/>
            <person name="Gibbs R.A."/>
            <person name="Muzny D.M."/>
            <person name="Scherer S.E."/>
            <person name="Bouck J.B."/>
            <person name="Sodergren E.J."/>
            <person name="Worley K.C."/>
            <person name="Rives C.M."/>
            <person name="Gorrell J.H."/>
            <person name="Metzker M.L."/>
            <person name="Naylor S.L."/>
            <person name="Kucherlapati R.S."/>
            <person name="Nelson D.L."/>
            <person name="Weinstock G.M."/>
            <person name="Sakaki Y."/>
            <person name="Fujiyama A."/>
            <person name="Hattori M."/>
            <person name="Yada T."/>
            <person name="Toyoda A."/>
            <person name="Itoh T."/>
            <person name="Kawagoe C."/>
            <person name="Watanabe H."/>
            <person name="Totoki Y."/>
            <person name="Taylor T."/>
            <person name="Weissenbach J."/>
            <person name="Heilig R."/>
            <person name="Saurin W."/>
            <person name="Artiguenave F."/>
            <person name="Brottier P."/>
            <person name="Bruls T."/>
            <person name="Pelletier E."/>
            <person name="Robert C."/>
            <person name="Wincker P."/>
            <person name="Smith D.R."/>
            <person name="Doucette-Stamm L."/>
            <person name="Rubenfield M."/>
            <person name="Weinstock K."/>
            <person name="Lee H.M."/>
            <person name="Dubois J."/>
            <person name="Rosenthal A."/>
            <person name="Platzer M."/>
            <person name="Nyakatura G."/>
            <person name="Taudien S."/>
            <person name="Rump A."/>
            <person name="Yang H."/>
            <person name="Yu J."/>
            <person name="Wang J."/>
            <person name="Huang G."/>
            <person name="Gu J."/>
            <person name="Hood L."/>
            <person name="Rowen L."/>
            <person name="Madan A."/>
            <person name="Qin S."/>
            <person name="Davis R.W."/>
            <person name="Federspiel N.A."/>
            <person name="Abola A.P."/>
            <person name="Proctor M.J."/>
            <person name="Myers R.M."/>
            <person name="Schmutz J."/>
            <person name="Dickson M."/>
            <person name="Grimwood J."/>
            <person name="Cox D.R."/>
            <person name="Olson M.V."/>
            <person name="Kaul R."/>
            <person name="Raymond C."/>
            <person name="Shimizu N."/>
            <person name="Kawasaki K."/>
            <person name="Minoshima S."/>
            <person name="Evans G.A."/>
            <person name="Athanasiou M."/>
            <person name="Schultz R."/>
            <person name="Roe B.A."/>
            <person name="Chen F."/>
            <person name="Pan H."/>
            <person name="Ramser J."/>
            <person name="Lehrach H."/>
            <person name="Reinhardt R."/>
            <person name="McCombie W.R."/>
            <person name="de la Bastide M."/>
            <person name="Dedhia N."/>
            <person name="Blocker H."/>
            <person name="Hornischer K."/>
            <person name="Nordsiek G."/>
            <person name="Agarwala R."/>
            <person name="Aravind L."/>
            <person name="Bailey J.A."/>
            <person name="Bateman A."/>
            <person name="Batzoglou S."/>
            <person name="Birney E."/>
            <person name="Bork P."/>
            <person name="Brown D.G."/>
            <person name="Burge C.B."/>
            <person name="Cerutti L."/>
            <person name="Chen H.C."/>
            <person name="Church D."/>
            <person name="Clamp M."/>
            <person name="Copley R.R."/>
            <person name="Doerks T."/>
            <person name="Eddy S.R."/>
            <person name="Eichler E.E."/>
            <person name="Furey T.S."/>
            <person name="Galagan J."/>
            <person name="Gilbert J.G."/>
            <person name="Harmon C."/>
            <person name="Hayashizaki Y."/>
            <person name="Haussler D."/>
            <person name="Hermjakob H."/>
            <person name="Hokamp K."/>
            <person name="Jang W."/>
            <person name="Johnson L.S."/>
            <person name="Jones T.A."/>
            <person name="Kasif S."/>
            <person name="Kaspryzk A."/>
            <person name="Kennedy S."/>
            <person name="Kent W.J."/>
            <person name="Kitts P."/>
            <person name="Koonin E.V."/>
            <person name="Korf I."/>
            <person name="Kulp D."/>
            <person name="Lancet D."/>
            <person name="Lowe T.M."/>
            <person name="McLysaght A."/>
            <person name="Mikkelsen T."/>
            <person name="Moran J.V."/>
            <person name="Mulder N."/>
            <person name="Pollara V.J."/>
            <person name="Ponting C.P."/>
            <person name="Schuler G."/>
            <person name="Schultz J."/>
            <person name="Slater G."/>
            <person name="Smit A.F."/>
            <person name="Stupka E."/>
            <person name="Szustakowski J."/>
            <person name="Thierry-Mieg D."/>
            <person name="Thierry-Mieg J."/>
            <person name="Wagner L."/>
            <person name="Wallis J."/>
            <person name="Wheeler R."/>
            <person name="Williams A."/>
            <person name="Wolf Y.I."/>
            <person name="Wolfe K.H."/>
            <person name="Yang S.P."/>
            <person name="Yeh R.F."/>
            <person name="Collins F."/>
            <person name="Guyer M.S."/>
            <person name="Peterson J."/>
            <person name="Felsenfeld A."/>
            <person name="Wetterstrand K.A."/>
            <person name="Patrinos A."/>
            <person name="Morgan M.J."/>
            <person name="de Jong P."/>
            <person name="Catanese J.J."/>
            <person name="Osoegawa K."/>
            <person name="Shizuya H."/>
            <person name="Choi S."/>
            <person name="Chen Y.J."/>
        </authorList>
    </citation>
    <scope>NUCLEOTIDE SEQUENCE [LARGE SCALE GENOMIC DNA]</scope>
</reference>
<evidence type="ECO:0000256" key="6">
    <source>
        <dbReference type="ARBA" id="ARBA00023136"/>
    </source>
</evidence>
<dbReference type="GO" id="GO:0005249">
    <property type="term" value="F:voltage-gated potassium channel activity"/>
    <property type="evidence" value="ECO:0007669"/>
    <property type="project" value="InterPro"/>
</dbReference>
<dbReference type="InterPro" id="IPR005401">
    <property type="entry name" value="K_chnl_volt-dep_bsu_KCNAB2"/>
</dbReference>
<proteinExistence type="evidence at protein level"/>
<accession>K7EKU4</accession>
<comment type="similarity">
    <text evidence="2">Belongs to the shaker potassium channel beta subunit family.</text>
</comment>
<gene>
    <name evidence="9" type="primary">KCNAB2</name>
</gene>
<reference evidence="13" key="4">
    <citation type="journal article" date="2011" name="BMC Syst. Biol.">
        <title>Initial characterization of the human central proteome.</title>
        <authorList>
            <person name="Burkard T.R."/>
            <person name="Planyavsky M."/>
            <person name="Kaupe I."/>
            <person name="Breitwieser F.P."/>
            <person name="Burckstummer T."/>
            <person name="Bennett K.L."/>
            <person name="Superti-Furga G."/>
            <person name="Colinge J."/>
        </authorList>
    </citation>
    <scope>IDENTIFICATION BY MASS SPECTROMETRY [LARGE SCALE ANALYSIS]</scope>
</reference>
<dbReference type="UCSC" id="uc057bsw.1">
    <property type="organism name" value="human"/>
</dbReference>
<dbReference type="PANTHER" id="PTHR43150:SF1">
    <property type="entry name" value="VOLTAGE-GATED POTASSIUM CHANNEL SUBUNIT BETA-2"/>
    <property type="match status" value="1"/>
</dbReference>
<evidence type="ECO:0000256" key="7">
    <source>
        <dbReference type="SAM" id="MobiDB-lite"/>
    </source>
</evidence>
<dbReference type="Antibodypedia" id="4538">
    <property type="antibodies" value="167 antibodies from 26 providers"/>
</dbReference>
<dbReference type="InterPro" id="IPR036812">
    <property type="entry name" value="NAD(P)_OxRdtase_dom_sf"/>
</dbReference>
<evidence type="ECO:0000256" key="4">
    <source>
        <dbReference type="ARBA" id="ARBA00022857"/>
    </source>
</evidence>
<evidence type="ECO:0000256" key="1">
    <source>
        <dbReference type="ARBA" id="ARBA00004413"/>
    </source>
</evidence>
<dbReference type="Pfam" id="PF00248">
    <property type="entry name" value="Aldo_ket_red"/>
    <property type="match status" value="1"/>
</dbReference>
<dbReference type="SMR" id="K7EKU4"/>
<dbReference type="OpenTargets" id="ENSG00000069424"/>
<dbReference type="Bgee" id="ENSG00000069424">
    <property type="expression patterns" value="Expressed in Brodmann (1909) area 10 and 169 other cell types or tissues"/>
</dbReference>
<keyword evidence="4" id="KW-0521">NADP</keyword>
<name>K7EKU4_HUMAN</name>
<dbReference type="HGNC" id="HGNC:6229">
    <property type="gene designation" value="KCNAB2"/>
</dbReference>
<evidence type="ECO:0000259" key="8">
    <source>
        <dbReference type="Pfam" id="PF00248"/>
    </source>
</evidence>
<evidence type="ECO:0000256" key="3">
    <source>
        <dbReference type="ARBA" id="ARBA00022475"/>
    </source>
</evidence>
<reference evidence="9 10" key="2">
    <citation type="journal article" date="2004" name="Nature">
        <title>Finishing the euchromatic sequence of the human genome.</title>
        <authorList>
            <consortium name="International Human Genome Sequencing Consortium"/>
        </authorList>
    </citation>
    <scope>NUCLEOTIDE SEQUENCE [LARGE SCALE GENOMIC DNA]</scope>
</reference>
<dbReference type="GO" id="GO:0016491">
    <property type="term" value="F:oxidoreductase activity"/>
    <property type="evidence" value="ECO:0007669"/>
    <property type="project" value="UniProtKB-KW"/>
</dbReference>
<feature type="compositionally biased region" description="Pro residues" evidence="7">
    <location>
        <begin position="186"/>
        <end position="197"/>
    </location>
</feature>
<dbReference type="VEuPathDB" id="HostDB:ENSG00000069424"/>
<dbReference type="GO" id="GO:0005886">
    <property type="term" value="C:plasma membrane"/>
    <property type="evidence" value="ECO:0007669"/>
    <property type="project" value="UniProtKB-SubCell"/>
</dbReference>
<dbReference type="GeneTree" id="ENSGT00940000157867"/>
<feature type="region of interest" description="Disordered" evidence="7">
    <location>
        <begin position="127"/>
        <end position="197"/>
    </location>
</feature>
<evidence type="ECO:0007829" key="14">
    <source>
        <dbReference type="PubMed" id="25944712"/>
    </source>
</evidence>
<dbReference type="InterPro" id="IPR023210">
    <property type="entry name" value="NADP_OxRdtase_dom"/>
</dbReference>
<evidence type="ECO:0007829" key="12">
    <source>
        <dbReference type="ProteomicsDB" id="K7EKU4"/>
    </source>
</evidence>
<feature type="compositionally biased region" description="Polar residues" evidence="7">
    <location>
        <begin position="144"/>
        <end position="157"/>
    </location>
</feature>
<feature type="domain" description="NADP-dependent oxidoreductase" evidence="8">
    <location>
        <begin position="38"/>
        <end position="94"/>
    </location>
</feature>
<keyword evidence="5" id="KW-0560">Oxidoreductase</keyword>
<dbReference type="InterPro" id="IPR005399">
    <property type="entry name" value="K_chnl_volt-dep_bsu_KCNAB-rel"/>
</dbReference>
<sequence length="197" mass="21014">MYPESTTGSPARLSLRQTGSPGMIYRNLGKSGLRVSCLGLGTWVTFGGQITDEMAEQLMTLAYDNGINLFDTAEVYAAGKAEVVLGNIIKKKGWRIFAASQPLRSSLFPSVRGCVWDRSGRAILRVSGPKSVNHPPSSGRDVSHSSGKWSPPAQTGERSPGVMEPKGRRSGAIHPSLPGAYGPFPGQGPHPPWDQLG</sequence>
<protein>
    <submittedName>
        <fullName evidence="9">Potassium voltage-gated channel subfamily A regulatory beta subunit 2</fullName>
    </submittedName>
</protein>
<dbReference type="PANTHER" id="PTHR43150">
    <property type="entry name" value="HYPERKINETIC, ISOFORM M"/>
    <property type="match status" value="1"/>
</dbReference>
<keyword evidence="3" id="KW-1003">Cell membrane</keyword>
<dbReference type="Proteomes" id="UP000005640">
    <property type="component" value="Chromosome 1"/>
</dbReference>
<dbReference type="ChiTaRS" id="KCNAB2">
    <property type="organism name" value="human"/>
</dbReference>
<dbReference type="HOGENOM" id="CLU_2031842_0_0_1"/>
<evidence type="ECO:0007829" key="11">
    <source>
        <dbReference type="PeptideAtlas" id="K7EKU4"/>
    </source>
</evidence>
<evidence type="ECO:0007829" key="13">
    <source>
        <dbReference type="PubMed" id="21269460"/>
    </source>
</evidence>
<organism evidence="9 10">
    <name type="scientific">Homo sapiens</name>
    <name type="common">Human</name>
    <dbReference type="NCBI Taxonomy" id="9606"/>
    <lineage>
        <taxon>Eukaryota</taxon>
        <taxon>Metazoa</taxon>
        <taxon>Chordata</taxon>
        <taxon>Craniata</taxon>
        <taxon>Vertebrata</taxon>
        <taxon>Euteleostomi</taxon>
        <taxon>Mammalia</taxon>
        <taxon>Eutheria</taxon>
        <taxon>Euarchontoglires</taxon>
        <taxon>Primates</taxon>
        <taxon>Haplorrhini</taxon>
        <taxon>Catarrhini</taxon>
        <taxon>Hominidae</taxon>
        <taxon>Homo</taxon>
    </lineage>
</organism>
<dbReference type="Gene3D" id="3.20.20.100">
    <property type="entry name" value="NADP-dependent oxidoreductase domain"/>
    <property type="match status" value="1"/>
</dbReference>
<reference evidence="9" key="7">
    <citation type="submission" date="2025-09" db="UniProtKB">
        <authorList>
            <consortium name="Ensembl"/>
        </authorList>
    </citation>
    <scope>IDENTIFICATION</scope>
</reference>
<evidence type="ECO:0000313" key="9">
    <source>
        <dbReference type="Ensembl" id="ENSP00000465785.2"/>
    </source>
</evidence>
<keyword evidence="6" id="KW-0472">Membrane</keyword>
<evidence type="ECO:0000256" key="5">
    <source>
        <dbReference type="ARBA" id="ARBA00023002"/>
    </source>
</evidence>
<dbReference type="MassIVE" id="K7EKU4"/>
<dbReference type="ExpressionAtlas" id="K7EKU4">
    <property type="expression patterns" value="baseline and differential"/>
</dbReference>
<comment type="subcellular location">
    <subcellularLocation>
        <location evidence="1">Cell membrane</location>
        <topology evidence="1">Peripheral membrane protein</topology>
        <orientation evidence="1">Cytoplasmic side</orientation>
    </subcellularLocation>
</comment>
<evidence type="ECO:0000256" key="2">
    <source>
        <dbReference type="ARBA" id="ARBA00006515"/>
    </source>
</evidence>
<evidence type="ECO:0000313" key="10">
    <source>
        <dbReference type="Proteomes" id="UP000005640"/>
    </source>
</evidence>
<keyword evidence="10" id="KW-1185">Reference proteome</keyword>
<reference evidence="9" key="6">
    <citation type="submission" date="2025-08" db="UniProtKB">
        <authorList>
            <consortium name="Ensembl"/>
        </authorList>
    </citation>
    <scope>IDENTIFICATION</scope>
</reference>
<reference evidence="14" key="5">
    <citation type="journal article" date="2015" name="Proteomics">
        <title>N-terminome analysis of the human mitochondrial proteome.</title>
        <authorList>
            <person name="Vaca Jacome A.S."/>
            <person name="Rabilloud T."/>
            <person name="Schaeffer-Reiss C."/>
            <person name="Rompais M."/>
            <person name="Ayoub D."/>
            <person name="Lane L."/>
            <person name="Bairoch A."/>
            <person name="Van Dorsselaer A."/>
            <person name="Carapito C."/>
        </authorList>
    </citation>
    <scope>IDENTIFICATION BY MASS SPECTROMETRY [LARGE SCALE ANALYSIS]</scope>
</reference>